<evidence type="ECO:0000313" key="7">
    <source>
        <dbReference type="EMBL" id="OWM66851.1"/>
    </source>
</evidence>
<name>A0A218W3M7_PUNGR</name>
<sequence>MLRNRSRAVIGKQSLVADHHRSSQSSPTRNHRRSRVSSFFGSAFGGLSSPSGFCSDPTKPMMNPALILNVNPFSALRAGLPDQFPGGKKRSWEDIESRGIGLAIVDKFEKMPDRKHPTSNSNLVLFGSAMRVRIPPSPAPALEHPESPTDFGIKTRNSHLSSPNSRTRSSNSPRILTECLSMSEMELSEDYTCVTYHGPNARTTHIFDNCIVENYYSSVLPDEPKPVQPSFLSFCYTCKKSLEQTKDIYIYRGEKSFCSRECRHREIVLDGGEDVEAAA</sequence>
<dbReference type="PROSITE" id="PS51795">
    <property type="entry name" value="ZF_FLZ"/>
    <property type="match status" value="1"/>
</dbReference>
<dbReference type="PANTHER" id="PTHR46443">
    <property type="entry name" value="FCS-LIKE ZINC FINGER 8"/>
    <property type="match status" value="1"/>
</dbReference>
<dbReference type="Pfam" id="PF04570">
    <property type="entry name" value="zf-FLZ"/>
    <property type="match status" value="1"/>
</dbReference>
<dbReference type="OrthoDB" id="1902692at2759"/>
<evidence type="ECO:0000259" key="6">
    <source>
        <dbReference type="PROSITE" id="PS51795"/>
    </source>
</evidence>
<feature type="zinc finger region" description="FLZ-type" evidence="4">
    <location>
        <begin position="230"/>
        <end position="274"/>
    </location>
</feature>
<reference evidence="8" key="1">
    <citation type="journal article" date="2017" name="Plant J.">
        <title>The pomegranate (Punica granatum L.) genome and the genomics of punicalagin biosynthesis.</title>
        <authorList>
            <person name="Qin G."/>
            <person name="Xu C."/>
            <person name="Ming R."/>
            <person name="Tang H."/>
            <person name="Guyot R."/>
            <person name="Kramer E.M."/>
            <person name="Hu Y."/>
            <person name="Yi X."/>
            <person name="Qi Y."/>
            <person name="Xu X."/>
            <person name="Gao Z."/>
            <person name="Pan H."/>
            <person name="Jian J."/>
            <person name="Tian Y."/>
            <person name="Yue Z."/>
            <person name="Xu Y."/>
        </authorList>
    </citation>
    <scope>NUCLEOTIDE SEQUENCE [LARGE SCALE GENOMIC DNA]</scope>
    <source>
        <strain evidence="8">cv. Dabenzi</strain>
    </source>
</reference>
<evidence type="ECO:0000256" key="3">
    <source>
        <dbReference type="ARBA" id="ARBA00022771"/>
    </source>
</evidence>
<dbReference type="InterPro" id="IPR007650">
    <property type="entry name" value="Zf-FLZ_dom"/>
</dbReference>
<proteinExistence type="inferred from homology"/>
<evidence type="ECO:0000313" key="9">
    <source>
        <dbReference type="Proteomes" id="UP000515151"/>
    </source>
</evidence>
<organism evidence="7 8">
    <name type="scientific">Punica granatum</name>
    <name type="common">Pomegranate</name>
    <dbReference type="NCBI Taxonomy" id="22663"/>
    <lineage>
        <taxon>Eukaryota</taxon>
        <taxon>Viridiplantae</taxon>
        <taxon>Streptophyta</taxon>
        <taxon>Embryophyta</taxon>
        <taxon>Tracheophyta</taxon>
        <taxon>Spermatophyta</taxon>
        <taxon>Magnoliopsida</taxon>
        <taxon>eudicotyledons</taxon>
        <taxon>Gunneridae</taxon>
        <taxon>Pentapetalae</taxon>
        <taxon>rosids</taxon>
        <taxon>malvids</taxon>
        <taxon>Myrtales</taxon>
        <taxon>Lythraceae</taxon>
        <taxon>Punica</taxon>
    </lineage>
</organism>
<dbReference type="Proteomes" id="UP000515151">
    <property type="component" value="Chromosome 8"/>
</dbReference>
<dbReference type="GeneID" id="116188338"/>
<reference evidence="9" key="3">
    <citation type="journal article" date="2020" name="Plant Biotechnol. J.">
        <title>The pomegranate (Punica granatum L.) draft genome dissects genetic divergence between soft- and hard-seeded cultivars.</title>
        <authorList>
            <person name="Luo X."/>
            <person name="Li H."/>
            <person name="Wu Z."/>
            <person name="Yao W."/>
            <person name="Zhao P."/>
            <person name="Cao D."/>
            <person name="Yu H."/>
            <person name="Li K."/>
            <person name="Poudel K."/>
            <person name="Zhao D."/>
            <person name="Zhang F."/>
            <person name="Xia X."/>
            <person name="Chen L."/>
            <person name="Wang Q."/>
            <person name="Jing D."/>
            <person name="Cao S."/>
        </authorList>
    </citation>
    <scope>NUCLEOTIDE SEQUENCE [LARGE SCALE GENOMIC DNA]</scope>
</reference>
<feature type="domain" description="FLZ-type" evidence="6">
    <location>
        <begin position="230"/>
        <end position="274"/>
    </location>
</feature>
<dbReference type="AlphaFoldDB" id="A0A218W3M7"/>
<evidence type="ECO:0000256" key="4">
    <source>
        <dbReference type="PROSITE-ProRule" id="PRU01131"/>
    </source>
</evidence>
<evidence type="ECO:0000256" key="2">
    <source>
        <dbReference type="ARBA" id="ARBA00022723"/>
    </source>
</evidence>
<dbReference type="Proteomes" id="UP000197138">
    <property type="component" value="Unassembled WGS sequence"/>
</dbReference>
<feature type="region of interest" description="Disordered" evidence="5">
    <location>
        <begin position="1"/>
        <end position="34"/>
    </location>
</feature>
<comment type="similarity">
    <text evidence="1">Belongs to the FLZ family.</text>
</comment>
<keyword evidence="3" id="KW-0862">Zinc</keyword>
<dbReference type="RefSeq" id="XP_031373481.1">
    <property type="nucleotide sequence ID" value="XM_031517621.1"/>
</dbReference>
<accession>A0A218W3M7</accession>
<keyword evidence="9" id="KW-1185">Reference proteome</keyword>
<evidence type="ECO:0000313" key="8">
    <source>
        <dbReference type="Proteomes" id="UP000197138"/>
    </source>
</evidence>
<keyword evidence="3" id="KW-0863">Zinc-finger</keyword>
<dbReference type="InterPro" id="IPR044593">
    <property type="entry name" value="FLZ8/MARD1"/>
</dbReference>
<keyword evidence="2" id="KW-0479">Metal-binding</keyword>
<protein>
    <submittedName>
        <fullName evidence="10">FCS-Like Zinc finger 8-like</fullName>
    </submittedName>
</protein>
<dbReference type="PANTHER" id="PTHR46443:SF3">
    <property type="entry name" value="PROTEIN MARD1"/>
    <property type="match status" value="1"/>
</dbReference>
<feature type="compositionally biased region" description="Low complexity" evidence="5">
    <location>
        <begin position="161"/>
        <end position="172"/>
    </location>
</feature>
<feature type="region of interest" description="Disordered" evidence="5">
    <location>
        <begin position="136"/>
        <end position="172"/>
    </location>
</feature>
<reference evidence="7" key="2">
    <citation type="submission" date="2017-06" db="EMBL/GenBank/DDBJ databases">
        <title>The pomegranate genome and the genomics of punicalagin biosynthesis.</title>
        <authorList>
            <person name="Xu C."/>
        </authorList>
    </citation>
    <scope>NUCLEOTIDE SEQUENCE [LARGE SCALE GENOMIC DNA]</scope>
    <source>
        <tissue evidence="7">Fresh leaf</tissue>
    </source>
</reference>
<evidence type="ECO:0000313" key="10">
    <source>
        <dbReference type="RefSeq" id="XP_031373481.1"/>
    </source>
</evidence>
<evidence type="ECO:0000256" key="5">
    <source>
        <dbReference type="SAM" id="MobiDB-lite"/>
    </source>
</evidence>
<dbReference type="EMBL" id="MTKT01005527">
    <property type="protein sequence ID" value="OWM66851.1"/>
    <property type="molecule type" value="Genomic_DNA"/>
</dbReference>
<reference evidence="10" key="4">
    <citation type="submission" date="2025-04" db="UniProtKB">
        <authorList>
            <consortium name="RefSeq"/>
        </authorList>
    </citation>
    <scope>IDENTIFICATION</scope>
    <source>
        <tissue evidence="10">Leaf</tissue>
    </source>
</reference>
<gene>
    <name evidence="10" type="primary">LOC116188338</name>
    <name evidence="7" type="ORF">CDL15_Pgr002646</name>
</gene>
<evidence type="ECO:0000256" key="1">
    <source>
        <dbReference type="ARBA" id="ARBA00009374"/>
    </source>
</evidence>
<dbReference type="GO" id="GO:0008270">
    <property type="term" value="F:zinc ion binding"/>
    <property type="evidence" value="ECO:0007669"/>
    <property type="project" value="UniProtKB-KW"/>
</dbReference>